<feature type="modified residue" description="N6-carboxylysine" evidence="3 4">
    <location>
        <position position="149"/>
    </location>
</feature>
<dbReference type="AlphaFoldDB" id="A0A4Q6XGK9"/>
<dbReference type="EMBL" id="SGIS01000110">
    <property type="protein sequence ID" value="RZF59011.1"/>
    <property type="molecule type" value="Genomic_DNA"/>
</dbReference>
<comment type="similarity">
    <text evidence="4">Belongs to the metallo-dependent hydrolases superfamily. Phosphotriesterase family.</text>
</comment>
<dbReference type="PROSITE" id="PS51347">
    <property type="entry name" value="PHOSPHOTRIESTERASE_2"/>
    <property type="match status" value="1"/>
</dbReference>
<dbReference type="Pfam" id="PF02126">
    <property type="entry name" value="PTE"/>
    <property type="match status" value="1"/>
</dbReference>
<evidence type="ECO:0000256" key="2">
    <source>
        <dbReference type="ARBA" id="ARBA00022801"/>
    </source>
</evidence>
<keyword evidence="2" id="KW-0378">Hydrolase</keyword>
<accession>A0A4Q6XGK9</accession>
<name>A0A4Q6XGK9_9SPHN</name>
<comment type="caution">
    <text evidence="5">The sequence shown here is derived from an EMBL/GenBank/DDBJ whole genome shotgun (WGS) entry which is preliminary data.</text>
</comment>
<dbReference type="OrthoDB" id="9795018at2"/>
<dbReference type="GO" id="GO:0008270">
    <property type="term" value="F:zinc ion binding"/>
    <property type="evidence" value="ECO:0007669"/>
    <property type="project" value="InterPro"/>
</dbReference>
<dbReference type="PANTHER" id="PTHR10819:SF3">
    <property type="entry name" value="PHOSPHOTRIESTERASE-RELATED PROTEIN"/>
    <property type="match status" value="1"/>
</dbReference>
<evidence type="ECO:0000313" key="6">
    <source>
        <dbReference type="Proteomes" id="UP000292085"/>
    </source>
</evidence>
<dbReference type="SUPFAM" id="SSF51556">
    <property type="entry name" value="Metallo-dependent hydrolases"/>
    <property type="match status" value="1"/>
</dbReference>
<reference evidence="5 6" key="1">
    <citation type="submission" date="2019-02" db="EMBL/GenBank/DDBJ databases">
        <authorList>
            <person name="Li Y."/>
        </authorList>
    </citation>
    <scope>NUCLEOTIDE SEQUENCE [LARGE SCALE GENOMIC DNA]</scope>
    <source>
        <strain evidence="5 6">3-7</strain>
    </source>
</reference>
<dbReference type="PANTHER" id="PTHR10819">
    <property type="entry name" value="PHOSPHOTRIESTERASE-RELATED"/>
    <property type="match status" value="1"/>
</dbReference>
<evidence type="ECO:0000313" key="5">
    <source>
        <dbReference type="EMBL" id="RZF59011.1"/>
    </source>
</evidence>
<dbReference type="GO" id="GO:0016787">
    <property type="term" value="F:hydrolase activity"/>
    <property type="evidence" value="ECO:0007669"/>
    <property type="project" value="UniProtKB-KW"/>
</dbReference>
<sequence>MHMVEVPTARGDVIDSSQLGYTLMVENLFNLNTEVNLNWPETLGDPDKRVDDVVTALENARAHGVDTLVDRTIPGIGRNMQLIQQTAARTKVNILVTTGFYTWRDLPLMFEFREAMKPFLEDKRSFEYYFTKDIEEGIGDTGVRAAILKVATDKHGVTDGVRILLEATARAHRRTGAPIGTHTDGAATALLQMEAFQKEGVDLSRVYFGHVCRTPGNGLEEIQKLIDAGATVSFDMLSLADQLGNRESRLNRVVELCRLGHADQILLSQDDQGFTDLTPEIDQKKRPRPFPLWCELAQDFLPRLRENGVTEEQINQMVVGNPRRIFESRALGGY</sequence>
<evidence type="ECO:0000256" key="4">
    <source>
        <dbReference type="PROSITE-ProRule" id="PRU00679"/>
    </source>
</evidence>
<protein>
    <submittedName>
        <fullName evidence="5">Phosphotriesterase</fullName>
    </submittedName>
</protein>
<dbReference type="Proteomes" id="UP000292085">
    <property type="component" value="Unassembled WGS sequence"/>
</dbReference>
<keyword evidence="6" id="KW-1185">Reference proteome</keyword>
<dbReference type="InterPro" id="IPR032466">
    <property type="entry name" value="Metal_Hydrolase"/>
</dbReference>
<gene>
    <name evidence="5" type="ORF">EWE75_24155</name>
</gene>
<evidence type="ECO:0000256" key="1">
    <source>
        <dbReference type="ARBA" id="ARBA00022723"/>
    </source>
</evidence>
<organism evidence="5 6">
    <name type="scientific">Sphingomonas populi</name>
    <dbReference type="NCBI Taxonomy" id="2484750"/>
    <lineage>
        <taxon>Bacteria</taxon>
        <taxon>Pseudomonadati</taxon>
        <taxon>Pseudomonadota</taxon>
        <taxon>Alphaproteobacteria</taxon>
        <taxon>Sphingomonadales</taxon>
        <taxon>Sphingomonadaceae</taxon>
        <taxon>Sphingomonas</taxon>
    </lineage>
</organism>
<dbReference type="Gene3D" id="3.20.20.140">
    <property type="entry name" value="Metal-dependent hydrolases"/>
    <property type="match status" value="1"/>
</dbReference>
<keyword evidence="1" id="KW-0479">Metal-binding</keyword>
<proteinExistence type="inferred from homology"/>
<dbReference type="InterPro" id="IPR001559">
    <property type="entry name" value="Phosphotriesterase"/>
</dbReference>
<evidence type="ECO:0000256" key="3">
    <source>
        <dbReference type="PIRSR" id="PIRSR601559-50"/>
    </source>
</evidence>